<protein>
    <recommendedName>
        <fullName evidence="2">Reverse transcriptase Ty1/copia-type domain-containing protein</fullName>
    </recommendedName>
</protein>
<dbReference type="EnsemblMetazoa" id="Aqu2.1.26281_001">
    <property type="protein sequence ID" value="Aqu2.1.26281_001"/>
    <property type="gene ID" value="Aqu2.1.26281"/>
</dbReference>
<organism evidence="1">
    <name type="scientific">Amphimedon queenslandica</name>
    <name type="common">Sponge</name>
    <dbReference type="NCBI Taxonomy" id="400682"/>
    <lineage>
        <taxon>Eukaryota</taxon>
        <taxon>Metazoa</taxon>
        <taxon>Porifera</taxon>
        <taxon>Demospongiae</taxon>
        <taxon>Heteroscleromorpha</taxon>
        <taxon>Haplosclerida</taxon>
        <taxon>Niphatidae</taxon>
        <taxon>Amphimedon</taxon>
    </lineage>
</organism>
<accession>A0A1X7UFM2</accession>
<dbReference type="PANTHER" id="PTHR11439">
    <property type="entry name" value="GAG-POL-RELATED RETROTRANSPOSON"/>
    <property type="match status" value="1"/>
</dbReference>
<reference evidence="1" key="1">
    <citation type="submission" date="2017-05" db="UniProtKB">
        <authorList>
            <consortium name="EnsemblMetazoa"/>
        </authorList>
    </citation>
    <scope>IDENTIFICATION</scope>
</reference>
<dbReference type="InParanoid" id="A0A1X7UFM2"/>
<proteinExistence type="predicted"/>
<evidence type="ECO:0000313" key="1">
    <source>
        <dbReference type="EnsemblMetazoa" id="Aqu2.1.26281_001"/>
    </source>
</evidence>
<sequence length="177" mass="19208">MSDATATKTPVNPGVKLSKGTEDSELIDADLYQSAVGKLLYLSTRTQPDISFAVPSVARYTAKPTSEHWKAVKHIFRYLVGTVDFGLLYSRTSSICVGFSDSDWGGDLDGRKSTSGYVFQIGGGRTSKLAESKAILCGLINIRGKIHCINICSSRSYLASTLVIRSRTGTREEDCNL</sequence>
<dbReference type="PANTHER" id="PTHR11439:SF483">
    <property type="entry name" value="PEPTIDE SYNTHASE GLIP-LIKE, PUTATIVE (AFU_ORTHOLOGUE AFUA_3G12920)-RELATED"/>
    <property type="match status" value="1"/>
</dbReference>
<evidence type="ECO:0008006" key="2">
    <source>
        <dbReference type="Google" id="ProtNLM"/>
    </source>
</evidence>
<name>A0A1X7UFM2_AMPQE</name>
<dbReference type="AlphaFoldDB" id="A0A1X7UFM2"/>
<dbReference type="STRING" id="400682.A0A1X7UFM2"/>